<reference evidence="4 5" key="1">
    <citation type="submission" date="2017-12" db="EMBL/GenBank/DDBJ databases">
        <title>Confluentibacter flavum sp. nov., isolated from the saline lake.</title>
        <authorList>
            <person name="Yu L."/>
        </authorList>
    </citation>
    <scope>NUCLEOTIDE SEQUENCE [LARGE SCALE GENOMIC DNA]</scope>
    <source>
        <strain evidence="4 5">3B</strain>
    </source>
</reference>
<comment type="caution">
    <text evidence="4">The sequence shown here is derived from an EMBL/GenBank/DDBJ whole genome shotgun (WGS) entry which is preliminary data.</text>
</comment>
<dbReference type="InterPro" id="IPR041614">
    <property type="entry name" value="DprA_WH"/>
</dbReference>
<evidence type="ECO:0000259" key="3">
    <source>
        <dbReference type="Pfam" id="PF17782"/>
    </source>
</evidence>
<dbReference type="GO" id="GO:0009294">
    <property type="term" value="P:DNA-mediated transformation"/>
    <property type="evidence" value="ECO:0007669"/>
    <property type="project" value="InterPro"/>
</dbReference>
<dbReference type="SUPFAM" id="SSF102405">
    <property type="entry name" value="MCP/YpsA-like"/>
    <property type="match status" value="1"/>
</dbReference>
<organism evidence="4 5">
    <name type="scientific">Confluentibacter flavum</name>
    <dbReference type="NCBI Taxonomy" id="1909700"/>
    <lineage>
        <taxon>Bacteria</taxon>
        <taxon>Pseudomonadati</taxon>
        <taxon>Bacteroidota</taxon>
        <taxon>Flavobacteriia</taxon>
        <taxon>Flavobacteriales</taxon>
        <taxon>Flavobacteriaceae</taxon>
        <taxon>Confluentibacter</taxon>
    </lineage>
</organism>
<dbReference type="NCBIfam" id="TIGR00732">
    <property type="entry name" value="dprA"/>
    <property type="match status" value="1"/>
</dbReference>
<dbReference type="PANTHER" id="PTHR43022">
    <property type="entry name" value="PROTEIN SMF"/>
    <property type="match status" value="1"/>
</dbReference>
<dbReference type="EMBL" id="PJEO01000017">
    <property type="protein sequence ID" value="PKQ45716.1"/>
    <property type="molecule type" value="Genomic_DNA"/>
</dbReference>
<comment type="similarity">
    <text evidence="1">Belongs to the DprA/Smf family.</text>
</comment>
<dbReference type="Pfam" id="PF17782">
    <property type="entry name" value="WHD_DprA"/>
    <property type="match status" value="1"/>
</dbReference>
<evidence type="ECO:0000313" key="5">
    <source>
        <dbReference type="Proteomes" id="UP000233435"/>
    </source>
</evidence>
<sequence length="367" mass="41080">MTETDLLYTLALQHVPNIGDIIAKRLIQHCGSAEAVLKEKKHHLLKIDGIGSVILGDLFGSHHLKEAEKEIVFIKENNIKVSYFKDDGYPEKLKHCIDGPILLFQSGAINLKQQRIISIVGARKITTSGMAFCEDLVEKLAIYNPVIVSGFAYGTDITAHKTAIKHQLQTIGCLAHGLNKIYPKAHKRYMVDMEKNGGFFTDFWSSDAFDKNNFLKRNRIIAGLSEATIVIESAEKGGSLVTADISNSYNRDVFAVPGRTTDLQSTGCNNLIKHQKAHMLTNPFDVPYILNWKLEEETKPAIQKQLFVELDDTEKVIYNYLKENDKQQLDGIAINCSLPIFKVASVLLNMELKGVIRPLPGKLFEVI</sequence>
<dbReference type="InterPro" id="IPR057666">
    <property type="entry name" value="DrpA_SLOG"/>
</dbReference>
<dbReference type="InterPro" id="IPR010994">
    <property type="entry name" value="RuvA_2-like"/>
</dbReference>
<evidence type="ECO:0000256" key="1">
    <source>
        <dbReference type="ARBA" id="ARBA00006525"/>
    </source>
</evidence>
<dbReference type="Gene3D" id="1.10.10.10">
    <property type="entry name" value="Winged helix-like DNA-binding domain superfamily/Winged helix DNA-binding domain"/>
    <property type="match status" value="1"/>
</dbReference>
<dbReference type="SUPFAM" id="SSF47781">
    <property type="entry name" value="RuvA domain 2-like"/>
    <property type="match status" value="1"/>
</dbReference>
<dbReference type="InterPro" id="IPR003488">
    <property type="entry name" value="DprA"/>
</dbReference>
<dbReference type="Pfam" id="PF02481">
    <property type="entry name" value="DNA_processg_A"/>
    <property type="match status" value="1"/>
</dbReference>
<dbReference type="OrthoDB" id="9785707at2"/>
<name>A0A2N3HL88_9FLAO</name>
<feature type="domain" description="DprA winged helix" evidence="3">
    <location>
        <begin position="309"/>
        <end position="362"/>
    </location>
</feature>
<protein>
    <submittedName>
        <fullName evidence="4">DNA-protecting protein DprA</fullName>
    </submittedName>
</protein>
<dbReference type="Proteomes" id="UP000233435">
    <property type="component" value="Unassembled WGS sequence"/>
</dbReference>
<evidence type="ECO:0000259" key="2">
    <source>
        <dbReference type="Pfam" id="PF02481"/>
    </source>
</evidence>
<gene>
    <name evidence="4" type="primary">dprA</name>
    <name evidence="4" type="ORF">CSW08_06510</name>
</gene>
<keyword evidence="5" id="KW-1185">Reference proteome</keyword>
<accession>A0A2N3HL88</accession>
<dbReference type="InterPro" id="IPR036388">
    <property type="entry name" value="WH-like_DNA-bd_sf"/>
</dbReference>
<dbReference type="AlphaFoldDB" id="A0A2N3HL88"/>
<dbReference type="RefSeq" id="WP_106659105.1">
    <property type="nucleotide sequence ID" value="NZ_PJEO01000017.1"/>
</dbReference>
<dbReference type="PANTHER" id="PTHR43022:SF1">
    <property type="entry name" value="PROTEIN SMF"/>
    <property type="match status" value="1"/>
</dbReference>
<proteinExistence type="inferred from homology"/>
<dbReference type="Gene3D" id="3.40.50.450">
    <property type="match status" value="1"/>
</dbReference>
<feature type="domain" description="Smf/DprA SLOG" evidence="2">
    <location>
        <begin position="81"/>
        <end position="286"/>
    </location>
</feature>
<evidence type="ECO:0000313" key="4">
    <source>
        <dbReference type="EMBL" id="PKQ45716.1"/>
    </source>
</evidence>